<keyword evidence="3" id="KW-1185">Reference proteome</keyword>
<organism evidence="2 3">
    <name type="scientific">Gopherus agassizii</name>
    <name type="common">Agassiz's desert tortoise</name>
    <dbReference type="NCBI Taxonomy" id="38772"/>
    <lineage>
        <taxon>Eukaryota</taxon>
        <taxon>Metazoa</taxon>
        <taxon>Chordata</taxon>
        <taxon>Craniata</taxon>
        <taxon>Vertebrata</taxon>
        <taxon>Euteleostomi</taxon>
        <taxon>Archelosauria</taxon>
        <taxon>Testudinata</taxon>
        <taxon>Testudines</taxon>
        <taxon>Cryptodira</taxon>
        <taxon>Durocryptodira</taxon>
        <taxon>Testudinoidea</taxon>
        <taxon>Testudinidae</taxon>
        <taxon>Gopherus</taxon>
    </lineage>
</organism>
<evidence type="ECO:0000256" key="1">
    <source>
        <dbReference type="SAM" id="MobiDB-lite"/>
    </source>
</evidence>
<sequence length="76" mass="8895">QGDHSCHTMGFVPAYLITNKQIGGGERQYSSSPFHRWKTKAQKLWALFSREHHTHNWGQSSTKETTQLPFKHQNTW</sequence>
<accession>A0A452I9V3</accession>
<reference evidence="2" key="3">
    <citation type="submission" date="2025-09" db="UniProtKB">
        <authorList>
            <consortium name="Ensembl"/>
        </authorList>
    </citation>
    <scope>IDENTIFICATION</scope>
</reference>
<evidence type="ECO:0000313" key="2">
    <source>
        <dbReference type="Ensembl" id="ENSGAGP00000024462.1"/>
    </source>
</evidence>
<reference evidence="3" key="1">
    <citation type="journal article" date="2017" name="PLoS ONE">
        <title>The Agassiz's desert tortoise genome provides a resource for the conservation of a threatened species.</title>
        <authorList>
            <person name="Tollis M."/>
            <person name="DeNardo D.F."/>
            <person name="Cornelius J.A."/>
            <person name="Dolby G.A."/>
            <person name="Edwards T."/>
            <person name="Henen B.T."/>
            <person name="Karl A.E."/>
            <person name="Murphy R.W."/>
            <person name="Kusumi K."/>
        </authorList>
    </citation>
    <scope>NUCLEOTIDE SEQUENCE [LARGE SCALE GENOMIC DNA]</scope>
</reference>
<evidence type="ECO:0000313" key="3">
    <source>
        <dbReference type="Proteomes" id="UP000291020"/>
    </source>
</evidence>
<protein>
    <submittedName>
        <fullName evidence="2">Uncharacterized protein</fullName>
    </submittedName>
</protein>
<feature type="region of interest" description="Disordered" evidence="1">
    <location>
        <begin position="54"/>
        <end position="76"/>
    </location>
</feature>
<feature type="compositionally biased region" description="Polar residues" evidence="1">
    <location>
        <begin position="56"/>
        <end position="76"/>
    </location>
</feature>
<reference evidence="2" key="2">
    <citation type="submission" date="2025-08" db="UniProtKB">
        <authorList>
            <consortium name="Ensembl"/>
        </authorList>
    </citation>
    <scope>IDENTIFICATION</scope>
</reference>
<dbReference type="AlphaFoldDB" id="A0A452I9V3"/>
<dbReference type="Proteomes" id="UP000291020">
    <property type="component" value="Unassembled WGS sequence"/>
</dbReference>
<dbReference type="Ensembl" id="ENSGAGT00000027839.1">
    <property type="protein sequence ID" value="ENSGAGP00000024462.1"/>
    <property type="gene ID" value="ENSGAGG00000017872.1"/>
</dbReference>
<name>A0A452I9V3_9SAUR</name>
<proteinExistence type="predicted"/>